<feature type="active site" evidence="16">
    <location>
        <position position="287"/>
    </location>
</feature>
<dbReference type="AlphaFoldDB" id="A0A134ALA0"/>
<keyword evidence="12 16" id="KW-0560">Oxidoreductase</keyword>
<dbReference type="InterPro" id="IPR003170">
    <property type="entry name" value="MurB"/>
</dbReference>
<gene>
    <name evidence="16" type="primary">murB</name>
    <name evidence="18" type="ORF">HMPREF1863_00178</name>
</gene>
<evidence type="ECO:0000313" key="19">
    <source>
        <dbReference type="Proteomes" id="UP000070442"/>
    </source>
</evidence>
<dbReference type="GO" id="GO:0071555">
    <property type="term" value="P:cell wall organization"/>
    <property type="evidence" value="ECO:0007669"/>
    <property type="project" value="UniProtKB-KW"/>
</dbReference>
<dbReference type="InterPro" id="IPR016166">
    <property type="entry name" value="FAD-bd_PCMH"/>
</dbReference>
<sequence length="294" mass="32712">MDLKHIGRVTEHFPMKEVTSFKIGGPVDYFIEPKTEEELIRALLRLEEEKIPWMIMGKGTNMVVSDKGIRGAVIRIGEFFEKVTVEGDRVIAEGGASMRSVAEAAQRESLTGLEFAHGIPGGVGGAMTMNAGAYGGEMKDVVESVRVLHANGKVEELSNEELHFEYRNSRVYTDHLIVLSTTFLLKSGDSERIQEEMDDLWNRRTTKQPLEYPSAGSTFKRPVGYYAGQLIDQAGLRGLRHGDAQVSEKHCGFVINRGNATCQEVVELIRTVQEAVYQKHGVELETEVKVLGEQ</sequence>
<evidence type="ECO:0000259" key="17">
    <source>
        <dbReference type="PROSITE" id="PS51387"/>
    </source>
</evidence>
<dbReference type="SUPFAM" id="SSF56194">
    <property type="entry name" value="Uridine diphospho-N-Acetylenolpyruvylglucosamine reductase, MurB, C-terminal domain"/>
    <property type="match status" value="1"/>
</dbReference>
<dbReference type="GO" id="GO:0071949">
    <property type="term" value="F:FAD binding"/>
    <property type="evidence" value="ECO:0007669"/>
    <property type="project" value="InterPro"/>
</dbReference>
<keyword evidence="13 16" id="KW-0131">Cell cycle</keyword>
<dbReference type="InterPro" id="IPR011601">
    <property type="entry name" value="MurB_C"/>
</dbReference>
<proteinExistence type="inferred from homology"/>
<keyword evidence="5 16" id="KW-0963">Cytoplasm</keyword>
<evidence type="ECO:0000256" key="2">
    <source>
        <dbReference type="ARBA" id="ARBA00003921"/>
    </source>
</evidence>
<feature type="active site" evidence="16">
    <location>
        <position position="167"/>
    </location>
</feature>
<dbReference type="EC" id="1.3.1.98" evidence="16"/>
<evidence type="ECO:0000256" key="8">
    <source>
        <dbReference type="ARBA" id="ARBA00022827"/>
    </source>
</evidence>
<dbReference type="Gene3D" id="3.90.78.10">
    <property type="entry name" value="UDP-N-acetylenolpyruvoylglucosamine reductase, C-terminal domain"/>
    <property type="match status" value="1"/>
</dbReference>
<dbReference type="SUPFAM" id="SSF56176">
    <property type="entry name" value="FAD-binding/transporter-associated domain-like"/>
    <property type="match status" value="1"/>
</dbReference>
<feature type="active site" description="Proton donor" evidence="16">
    <location>
        <position position="217"/>
    </location>
</feature>
<dbReference type="Gene3D" id="3.30.43.10">
    <property type="entry name" value="Uridine Diphospho-n-acetylenolpyruvylglucosamine Reductase, domain 2"/>
    <property type="match status" value="1"/>
</dbReference>
<comment type="pathway">
    <text evidence="4 16">Cell wall biogenesis; peptidoglycan biosynthesis.</text>
</comment>
<comment type="caution">
    <text evidence="18">The sequence shown here is derived from an EMBL/GenBank/DDBJ whole genome shotgun (WGS) entry which is preliminary data.</text>
</comment>
<dbReference type="OrthoDB" id="9804753at2"/>
<dbReference type="Proteomes" id="UP000070442">
    <property type="component" value="Unassembled WGS sequence"/>
</dbReference>
<feature type="domain" description="FAD-binding PCMH-type" evidence="17">
    <location>
        <begin position="22"/>
        <end position="188"/>
    </location>
</feature>
<dbReference type="InterPro" id="IPR016167">
    <property type="entry name" value="FAD-bd_PCMH_sub1"/>
</dbReference>
<dbReference type="PATRIC" id="fig|755172.3.peg.171"/>
<dbReference type="InterPro" id="IPR036318">
    <property type="entry name" value="FAD-bd_PCMH-like_sf"/>
</dbReference>
<comment type="function">
    <text evidence="2 16">Cell wall formation.</text>
</comment>
<dbReference type="Gene3D" id="3.30.465.10">
    <property type="match status" value="1"/>
</dbReference>
<evidence type="ECO:0000256" key="3">
    <source>
        <dbReference type="ARBA" id="ARBA00004496"/>
    </source>
</evidence>
<dbReference type="Pfam" id="PF01565">
    <property type="entry name" value="FAD_binding_4"/>
    <property type="match status" value="1"/>
</dbReference>
<evidence type="ECO:0000256" key="16">
    <source>
        <dbReference type="HAMAP-Rule" id="MF_00037"/>
    </source>
</evidence>
<evidence type="ECO:0000256" key="5">
    <source>
        <dbReference type="ARBA" id="ARBA00022490"/>
    </source>
</evidence>
<keyword evidence="9 16" id="KW-0521">NADP</keyword>
<dbReference type="GO" id="GO:0005829">
    <property type="term" value="C:cytosol"/>
    <property type="evidence" value="ECO:0007669"/>
    <property type="project" value="TreeGrafter"/>
</dbReference>
<dbReference type="InterPro" id="IPR036635">
    <property type="entry name" value="MurB_C_sf"/>
</dbReference>
<evidence type="ECO:0000256" key="9">
    <source>
        <dbReference type="ARBA" id="ARBA00022857"/>
    </source>
</evidence>
<evidence type="ECO:0000256" key="11">
    <source>
        <dbReference type="ARBA" id="ARBA00022984"/>
    </source>
</evidence>
<dbReference type="GO" id="GO:0008762">
    <property type="term" value="F:UDP-N-acetylmuramate dehydrogenase activity"/>
    <property type="evidence" value="ECO:0007669"/>
    <property type="project" value="UniProtKB-UniRule"/>
</dbReference>
<protein>
    <recommendedName>
        <fullName evidence="16">UDP-N-acetylenolpyruvoylglucosamine reductase</fullName>
        <ecNumber evidence="16">1.3.1.98</ecNumber>
    </recommendedName>
    <alternativeName>
        <fullName evidence="16">UDP-N-acetylmuramate dehydrogenase</fullName>
    </alternativeName>
</protein>
<keyword evidence="19" id="KW-1185">Reference proteome</keyword>
<evidence type="ECO:0000256" key="13">
    <source>
        <dbReference type="ARBA" id="ARBA00023306"/>
    </source>
</evidence>
<evidence type="ECO:0000256" key="14">
    <source>
        <dbReference type="ARBA" id="ARBA00023316"/>
    </source>
</evidence>
<dbReference type="STRING" id="755172.HMPREF1863_00178"/>
<evidence type="ECO:0000256" key="10">
    <source>
        <dbReference type="ARBA" id="ARBA00022960"/>
    </source>
</evidence>
<reference evidence="19" key="1">
    <citation type="submission" date="2016-01" db="EMBL/GenBank/DDBJ databases">
        <authorList>
            <person name="Mitreva M."/>
            <person name="Pepin K.H."/>
            <person name="Mihindukulasuriya K.A."/>
            <person name="Fulton R."/>
            <person name="Fronick C."/>
            <person name="O'Laughlin M."/>
            <person name="Miner T."/>
            <person name="Herter B."/>
            <person name="Rosa B.A."/>
            <person name="Cordes M."/>
            <person name="Tomlinson C."/>
            <person name="Wollam A."/>
            <person name="Palsikar V.B."/>
            <person name="Mardis E.R."/>
            <person name="Wilson R.K."/>
        </authorList>
    </citation>
    <scope>NUCLEOTIDE SEQUENCE [LARGE SCALE GENOMIC DNA]</scope>
    <source>
        <strain evidence="19">DNF00729</strain>
    </source>
</reference>
<evidence type="ECO:0000256" key="12">
    <source>
        <dbReference type="ARBA" id="ARBA00023002"/>
    </source>
</evidence>
<dbReference type="NCBIfam" id="TIGR00179">
    <property type="entry name" value="murB"/>
    <property type="match status" value="1"/>
</dbReference>
<dbReference type="GO" id="GO:0009252">
    <property type="term" value="P:peptidoglycan biosynthetic process"/>
    <property type="evidence" value="ECO:0007669"/>
    <property type="project" value="UniProtKB-UniRule"/>
</dbReference>
<accession>A0A134ALA0</accession>
<dbReference type="HAMAP" id="MF_00037">
    <property type="entry name" value="MurB"/>
    <property type="match status" value="1"/>
</dbReference>
<dbReference type="RefSeq" id="WP_157065048.1">
    <property type="nucleotide sequence ID" value="NZ_CAIJCT010000006.1"/>
</dbReference>
<comment type="cofactor">
    <cofactor evidence="1 16">
        <name>FAD</name>
        <dbReference type="ChEBI" id="CHEBI:57692"/>
    </cofactor>
</comment>
<keyword evidence="7 16" id="KW-0285">Flavoprotein</keyword>
<comment type="similarity">
    <text evidence="16">Belongs to the MurB family.</text>
</comment>
<dbReference type="PANTHER" id="PTHR21071:SF4">
    <property type="entry name" value="UDP-N-ACETYLENOLPYRUVOYLGLUCOSAMINE REDUCTASE"/>
    <property type="match status" value="1"/>
</dbReference>
<dbReference type="GO" id="GO:0008360">
    <property type="term" value="P:regulation of cell shape"/>
    <property type="evidence" value="ECO:0007669"/>
    <property type="project" value="UniProtKB-KW"/>
</dbReference>
<dbReference type="InterPro" id="IPR016169">
    <property type="entry name" value="FAD-bd_PCMH_sub2"/>
</dbReference>
<evidence type="ECO:0000256" key="1">
    <source>
        <dbReference type="ARBA" id="ARBA00001974"/>
    </source>
</evidence>
<evidence type="ECO:0000256" key="15">
    <source>
        <dbReference type="ARBA" id="ARBA00048914"/>
    </source>
</evidence>
<dbReference type="PROSITE" id="PS51387">
    <property type="entry name" value="FAD_PCMH"/>
    <property type="match status" value="1"/>
</dbReference>
<organism evidence="18 19">
    <name type="scientific">Aedoeadaptatus coxii</name>
    <dbReference type="NCBI Taxonomy" id="755172"/>
    <lineage>
        <taxon>Bacteria</taxon>
        <taxon>Bacillati</taxon>
        <taxon>Bacillota</taxon>
        <taxon>Tissierellia</taxon>
        <taxon>Tissierellales</taxon>
        <taxon>Peptoniphilaceae</taxon>
        <taxon>Aedoeadaptatus</taxon>
    </lineage>
</organism>
<dbReference type="EMBL" id="LSDG01000002">
    <property type="protein sequence ID" value="KXB68465.1"/>
    <property type="molecule type" value="Genomic_DNA"/>
</dbReference>
<dbReference type="GO" id="GO:0051301">
    <property type="term" value="P:cell division"/>
    <property type="evidence" value="ECO:0007669"/>
    <property type="project" value="UniProtKB-KW"/>
</dbReference>
<name>A0A134ALA0_9FIRM</name>
<keyword evidence="8 16" id="KW-0274">FAD</keyword>
<dbReference type="PANTHER" id="PTHR21071">
    <property type="entry name" value="UDP-N-ACETYLENOLPYRUVOYLGLUCOSAMINE REDUCTASE"/>
    <property type="match status" value="1"/>
</dbReference>
<evidence type="ECO:0000256" key="4">
    <source>
        <dbReference type="ARBA" id="ARBA00004752"/>
    </source>
</evidence>
<comment type="subcellular location">
    <subcellularLocation>
        <location evidence="3 16">Cytoplasm</location>
    </subcellularLocation>
</comment>
<keyword evidence="10 16" id="KW-0133">Cell shape</keyword>
<keyword evidence="6 16" id="KW-0132">Cell division</keyword>
<evidence type="ECO:0000256" key="7">
    <source>
        <dbReference type="ARBA" id="ARBA00022630"/>
    </source>
</evidence>
<evidence type="ECO:0000313" key="18">
    <source>
        <dbReference type="EMBL" id="KXB68465.1"/>
    </source>
</evidence>
<evidence type="ECO:0000256" key="6">
    <source>
        <dbReference type="ARBA" id="ARBA00022618"/>
    </source>
</evidence>
<keyword evidence="14 16" id="KW-0961">Cell wall biogenesis/degradation</keyword>
<dbReference type="NCBIfam" id="NF010480">
    <property type="entry name" value="PRK13905.1"/>
    <property type="match status" value="1"/>
</dbReference>
<keyword evidence="11 16" id="KW-0573">Peptidoglycan synthesis</keyword>
<comment type="catalytic activity">
    <reaction evidence="15 16">
        <text>UDP-N-acetyl-alpha-D-muramate + NADP(+) = UDP-N-acetyl-3-O-(1-carboxyvinyl)-alpha-D-glucosamine + NADPH + H(+)</text>
        <dbReference type="Rhea" id="RHEA:12248"/>
        <dbReference type="ChEBI" id="CHEBI:15378"/>
        <dbReference type="ChEBI" id="CHEBI:57783"/>
        <dbReference type="ChEBI" id="CHEBI:58349"/>
        <dbReference type="ChEBI" id="CHEBI:68483"/>
        <dbReference type="ChEBI" id="CHEBI:70757"/>
        <dbReference type="EC" id="1.3.1.98"/>
    </reaction>
</comment>
<dbReference type="InterPro" id="IPR006094">
    <property type="entry name" value="Oxid_FAD_bind_N"/>
</dbReference>
<dbReference type="UniPathway" id="UPA00219"/>
<dbReference type="Pfam" id="PF02873">
    <property type="entry name" value="MurB_C"/>
    <property type="match status" value="1"/>
</dbReference>